<proteinExistence type="predicted"/>
<organism evidence="1 2">
    <name type="scientific">Streptomyces alanosinicus</name>
    <dbReference type="NCBI Taxonomy" id="68171"/>
    <lineage>
        <taxon>Bacteria</taxon>
        <taxon>Bacillati</taxon>
        <taxon>Actinomycetota</taxon>
        <taxon>Actinomycetes</taxon>
        <taxon>Kitasatosporales</taxon>
        <taxon>Streptomycetaceae</taxon>
        <taxon>Streptomyces</taxon>
    </lineage>
</organism>
<dbReference type="Proteomes" id="UP000655443">
    <property type="component" value="Unassembled WGS sequence"/>
</dbReference>
<dbReference type="SUPFAM" id="SSF54593">
    <property type="entry name" value="Glyoxalase/Bleomycin resistance protein/Dihydroxybiphenyl dioxygenase"/>
    <property type="match status" value="1"/>
</dbReference>
<keyword evidence="2" id="KW-1185">Reference proteome</keyword>
<dbReference type="AlphaFoldDB" id="A0A919CZX0"/>
<comment type="caution">
    <text evidence="1">The sequence shown here is derived from an EMBL/GenBank/DDBJ whole genome shotgun (WGS) entry which is preliminary data.</text>
</comment>
<evidence type="ECO:0000313" key="2">
    <source>
        <dbReference type="Proteomes" id="UP000655443"/>
    </source>
</evidence>
<gene>
    <name evidence="1" type="ORF">GCM10010339_12710</name>
</gene>
<dbReference type="RefSeq" id="WP_229880847.1">
    <property type="nucleotide sequence ID" value="NZ_BMVG01000002.1"/>
</dbReference>
<evidence type="ECO:0008006" key="3">
    <source>
        <dbReference type="Google" id="ProtNLM"/>
    </source>
</evidence>
<evidence type="ECO:0000313" key="1">
    <source>
        <dbReference type="EMBL" id="GHD99898.1"/>
    </source>
</evidence>
<reference evidence="1" key="1">
    <citation type="journal article" date="2014" name="Int. J. Syst. Evol. Microbiol.">
        <title>Complete genome sequence of Corynebacterium casei LMG S-19264T (=DSM 44701T), isolated from a smear-ripened cheese.</title>
        <authorList>
            <consortium name="US DOE Joint Genome Institute (JGI-PGF)"/>
            <person name="Walter F."/>
            <person name="Albersmeier A."/>
            <person name="Kalinowski J."/>
            <person name="Ruckert C."/>
        </authorList>
    </citation>
    <scope>NUCLEOTIDE SEQUENCE</scope>
    <source>
        <strain evidence="1">JCM 4714</strain>
    </source>
</reference>
<dbReference type="EMBL" id="BMVG01000002">
    <property type="protein sequence ID" value="GHD99898.1"/>
    <property type="molecule type" value="Genomic_DNA"/>
</dbReference>
<sequence length="121" mass="13054">MTVTVLATLARVYVDDLAVALPTFVELTGEQPRLRFTYRDLDLASVGGYLLLAGSEEALAPYRGTHATTIVESLEQVLRVTEQHGGKILDGPNEVPTGRNLTVRHPGGATIEYVQFCAAAQ</sequence>
<dbReference type="InterPro" id="IPR029068">
    <property type="entry name" value="Glyas_Bleomycin-R_OHBP_Dase"/>
</dbReference>
<reference evidence="1" key="2">
    <citation type="submission" date="2020-09" db="EMBL/GenBank/DDBJ databases">
        <authorList>
            <person name="Sun Q."/>
            <person name="Ohkuma M."/>
        </authorList>
    </citation>
    <scope>NUCLEOTIDE SEQUENCE</scope>
    <source>
        <strain evidence="1">JCM 4714</strain>
    </source>
</reference>
<protein>
    <recommendedName>
        <fullName evidence="3">VOC family protein</fullName>
    </recommendedName>
</protein>
<name>A0A919CZX0_9ACTN</name>
<accession>A0A919CZX0</accession>
<dbReference type="Gene3D" id="3.10.180.10">
    <property type="entry name" value="2,3-Dihydroxybiphenyl 1,2-Dioxygenase, domain 1"/>
    <property type="match status" value="1"/>
</dbReference>